<evidence type="ECO:0000259" key="4">
    <source>
        <dbReference type="PROSITE" id="PS50949"/>
    </source>
</evidence>
<dbReference type="Proteomes" id="UP000316747">
    <property type="component" value="Unassembled WGS sequence"/>
</dbReference>
<dbReference type="OrthoDB" id="4307011at2"/>
<evidence type="ECO:0000256" key="2">
    <source>
        <dbReference type="ARBA" id="ARBA00023125"/>
    </source>
</evidence>
<dbReference type="CDD" id="cd07377">
    <property type="entry name" value="WHTH_GntR"/>
    <property type="match status" value="1"/>
</dbReference>
<organism evidence="5 6">
    <name type="scientific">Humibacillus xanthopallidus</name>
    <dbReference type="NCBI Taxonomy" id="412689"/>
    <lineage>
        <taxon>Bacteria</taxon>
        <taxon>Bacillati</taxon>
        <taxon>Actinomycetota</taxon>
        <taxon>Actinomycetes</taxon>
        <taxon>Micrococcales</taxon>
        <taxon>Intrasporangiaceae</taxon>
        <taxon>Humibacillus</taxon>
    </lineage>
</organism>
<dbReference type="PANTHER" id="PTHR38445">
    <property type="entry name" value="HTH-TYPE TRANSCRIPTIONAL REPRESSOR YTRA"/>
    <property type="match status" value="1"/>
</dbReference>
<keyword evidence="2 5" id="KW-0238">DNA-binding</keyword>
<keyword evidence="6" id="KW-1185">Reference proteome</keyword>
<dbReference type="GO" id="GO:0003700">
    <property type="term" value="F:DNA-binding transcription factor activity"/>
    <property type="evidence" value="ECO:0007669"/>
    <property type="project" value="InterPro"/>
</dbReference>
<dbReference type="SMART" id="SM00345">
    <property type="entry name" value="HTH_GNTR"/>
    <property type="match status" value="1"/>
</dbReference>
<proteinExistence type="predicted"/>
<dbReference type="InterPro" id="IPR036388">
    <property type="entry name" value="WH-like_DNA-bd_sf"/>
</dbReference>
<dbReference type="AlphaFoldDB" id="A0A543I2I1"/>
<dbReference type="InterPro" id="IPR000524">
    <property type="entry name" value="Tscrpt_reg_HTH_GntR"/>
</dbReference>
<dbReference type="EMBL" id="VFPM01000001">
    <property type="protein sequence ID" value="TQM64782.1"/>
    <property type="molecule type" value="Genomic_DNA"/>
</dbReference>
<evidence type="ECO:0000256" key="1">
    <source>
        <dbReference type="ARBA" id="ARBA00023015"/>
    </source>
</evidence>
<reference evidence="5 6" key="1">
    <citation type="submission" date="2019-06" db="EMBL/GenBank/DDBJ databases">
        <title>Genome sequencing of plant associated microbes to promote plant fitness in Sorghum bicolor and Oryza sativa.</title>
        <authorList>
            <person name="Coleman-Derr D."/>
        </authorList>
    </citation>
    <scope>NUCLEOTIDE SEQUENCE [LARGE SCALE GENOMIC DNA]</scope>
    <source>
        <strain evidence="5 6">KV-663</strain>
    </source>
</reference>
<sequence length="129" mass="13173">MGDVTAGISVDPDGHVPPFEQVRSQIADLIVTGGLLPGDQLPTVRALAADLGLASNTVARAYKALEAGGLVEAHSRAGTRVATGQHTAEVVLVSLAGKFAAAAHGAGLSDTRAIEIVRAALREQSDQNR</sequence>
<feature type="domain" description="HTH gntR-type" evidence="4">
    <location>
        <begin position="16"/>
        <end position="84"/>
    </location>
</feature>
<dbReference type="PROSITE" id="PS50949">
    <property type="entry name" value="HTH_GNTR"/>
    <property type="match status" value="1"/>
</dbReference>
<dbReference type="SUPFAM" id="SSF46785">
    <property type="entry name" value="Winged helix' DNA-binding domain"/>
    <property type="match status" value="1"/>
</dbReference>
<dbReference type="PANTHER" id="PTHR38445:SF9">
    <property type="entry name" value="HTH-TYPE TRANSCRIPTIONAL REPRESSOR YTRA"/>
    <property type="match status" value="1"/>
</dbReference>
<dbReference type="RefSeq" id="WP_141842375.1">
    <property type="nucleotide sequence ID" value="NZ_VFPM01000001.1"/>
</dbReference>
<dbReference type="Pfam" id="PF00392">
    <property type="entry name" value="GntR"/>
    <property type="match status" value="1"/>
</dbReference>
<accession>A0A543I2I1</accession>
<dbReference type="GO" id="GO:0003677">
    <property type="term" value="F:DNA binding"/>
    <property type="evidence" value="ECO:0007669"/>
    <property type="project" value="UniProtKB-KW"/>
</dbReference>
<comment type="caution">
    <text evidence="5">The sequence shown here is derived from an EMBL/GenBank/DDBJ whole genome shotgun (WGS) entry which is preliminary data.</text>
</comment>
<name>A0A543I2I1_9MICO</name>
<dbReference type="Gene3D" id="1.10.10.10">
    <property type="entry name" value="Winged helix-like DNA-binding domain superfamily/Winged helix DNA-binding domain"/>
    <property type="match status" value="1"/>
</dbReference>
<protein>
    <submittedName>
        <fullName evidence="5">DNA-binding transcriptional regulator YhcF (GntR family)</fullName>
    </submittedName>
</protein>
<keyword evidence="1" id="KW-0805">Transcription regulation</keyword>
<keyword evidence="3" id="KW-0804">Transcription</keyword>
<evidence type="ECO:0000313" key="5">
    <source>
        <dbReference type="EMBL" id="TQM64782.1"/>
    </source>
</evidence>
<evidence type="ECO:0000256" key="3">
    <source>
        <dbReference type="ARBA" id="ARBA00023163"/>
    </source>
</evidence>
<evidence type="ECO:0000313" key="6">
    <source>
        <dbReference type="Proteomes" id="UP000316747"/>
    </source>
</evidence>
<dbReference type="InterPro" id="IPR036390">
    <property type="entry name" value="WH_DNA-bd_sf"/>
</dbReference>
<gene>
    <name evidence="5" type="ORF">FBY41_1161</name>
</gene>